<dbReference type="AlphaFoldDB" id="G5K1V2"/>
<name>G5K1V2_9STRE</name>
<reference evidence="2 3" key="1">
    <citation type="journal article" date="2014" name="Int. J. Syst. Evol. Microbiol.">
        <title>Phylogenomics and the dynamic genome evolution of the genus Streptococcus.</title>
        <authorList>
            <consortium name="The Broad Institute Genome Sequencing Platform"/>
            <person name="Richards V.P."/>
            <person name="Palmer S.R."/>
            <person name="Pavinski Bitar P.D."/>
            <person name="Qin X."/>
            <person name="Weinstock G.M."/>
            <person name="Highlander S.K."/>
            <person name="Town C.D."/>
            <person name="Burne R.A."/>
            <person name="Stanhope M.J."/>
        </authorList>
    </citation>
    <scope>NUCLEOTIDE SEQUENCE [LARGE SCALE GENOMIC DNA]</scope>
    <source>
        <strain evidence="2 3">707-05</strain>
    </source>
</reference>
<keyword evidence="1" id="KW-0812">Transmembrane</keyword>
<evidence type="ECO:0000313" key="2">
    <source>
        <dbReference type="EMBL" id="EHI70120.1"/>
    </source>
</evidence>
<comment type="caution">
    <text evidence="2">The sequence shown here is derived from an EMBL/GenBank/DDBJ whole genome shotgun (WGS) entry which is preliminary data.</text>
</comment>
<feature type="transmembrane region" description="Helical" evidence="1">
    <location>
        <begin position="114"/>
        <end position="132"/>
    </location>
</feature>
<feature type="transmembrane region" description="Helical" evidence="1">
    <location>
        <begin position="204"/>
        <end position="221"/>
    </location>
</feature>
<accession>G5K1V2</accession>
<dbReference type="EMBL" id="AEUX02000005">
    <property type="protein sequence ID" value="EHI70120.1"/>
    <property type="molecule type" value="Genomic_DNA"/>
</dbReference>
<feature type="transmembrane region" description="Helical" evidence="1">
    <location>
        <begin position="20"/>
        <end position="38"/>
    </location>
</feature>
<proteinExistence type="predicted"/>
<dbReference type="Proteomes" id="UP000003330">
    <property type="component" value="Unassembled WGS sequence"/>
</dbReference>
<feature type="transmembrane region" description="Helical" evidence="1">
    <location>
        <begin position="144"/>
        <end position="162"/>
    </location>
</feature>
<protein>
    <submittedName>
        <fullName evidence="2">Uncharacterized protein</fullName>
    </submittedName>
</protein>
<keyword evidence="3" id="KW-1185">Reference proteome</keyword>
<evidence type="ECO:0000313" key="3">
    <source>
        <dbReference type="Proteomes" id="UP000003330"/>
    </source>
</evidence>
<keyword evidence="1" id="KW-0472">Membrane</keyword>
<dbReference type="RefSeq" id="WP_008088308.1">
    <property type="nucleotide sequence ID" value="NZ_AEUX02000005.1"/>
</dbReference>
<sequence>MLSFYLVYLGSRFNPYPFFSFYAGLIGFVLWGVAFQTIKTYPNLNQLARNVLRHETMKERTANVEDINITAVRVDDKEIALAKELPLTYQSLKGIAYLNAIFFYRMGKQLRKHIRRRLAIIALITVILWFIWHWDGQVDKVNHSYYVPVLYACLISGYLFYVGEPFIKFTFYHLDRPLLKYKEYRERQLILESLKKRFWSLIKYNLPIFLVLTFFSCSLYYNLFEWVWYEVLILVLVQLVSLAFFTLYFLYLYYLL</sequence>
<dbReference type="OrthoDB" id="1710898at2"/>
<gene>
    <name evidence="2" type="ORF">STRIC_2360</name>
</gene>
<evidence type="ECO:0000256" key="1">
    <source>
        <dbReference type="SAM" id="Phobius"/>
    </source>
</evidence>
<dbReference type="STRING" id="764299.STRIC_2360"/>
<feature type="transmembrane region" description="Helical" evidence="1">
    <location>
        <begin position="227"/>
        <end position="254"/>
    </location>
</feature>
<dbReference type="eggNOG" id="ENOG502Z8J5">
    <property type="taxonomic scope" value="Bacteria"/>
</dbReference>
<keyword evidence="1" id="KW-1133">Transmembrane helix</keyword>
<organism evidence="2 3">
    <name type="scientific">Streptococcus ictaluri 707-05</name>
    <dbReference type="NCBI Taxonomy" id="764299"/>
    <lineage>
        <taxon>Bacteria</taxon>
        <taxon>Bacillati</taxon>
        <taxon>Bacillota</taxon>
        <taxon>Bacilli</taxon>
        <taxon>Lactobacillales</taxon>
        <taxon>Streptococcaceae</taxon>
        <taxon>Streptococcus</taxon>
    </lineage>
</organism>